<name>A0A220T6F8_9POXV</name>
<keyword evidence="6" id="KW-1185">Reference proteome</keyword>
<gene>
    <name evidence="5" type="ORF">EPTV-WA-096</name>
</gene>
<protein>
    <recommendedName>
        <fullName evidence="2">Viral late gene transcription factor 2</fullName>
    </recommendedName>
    <alternativeName>
        <fullName evidence="3">Trans-activator protein A1</fullName>
    </alternativeName>
</protein>
<proteinExistence type="predicted"/>
<sequence>MASKRVTLSDVIISNPKSVIKQQKEEALTGLLPKYFQLMTDKVLEVNVDDTLCWFCNQKIKISCYRVETLKGGYIGWFCSKICKDSFATSVKSQIALREEPKISLLPLVCYKNKDDVLNIINDLKDKEGVYGSCFYKENNQTIQILLRSLI</sequence>
<evidence type="ECO:0000313" key="5">
    <source>
        <dbReference type="EMBL" id="ASK51297.1"/>
    </source>
</evidence>
<evidence type="ECO:0000256" key="2">
    <source>
        <dbReference type="ARBA" id="ARBA00021728"/>
    </source>
</evidence>
<dbReference type="Pfam" id="PF06467">
    <property type="entry name" value="zf-FCS"/>
    <property type="match status" value="1"/>
</dbReference>
<dbReference type="InterPro" id="IPR004975">
    <property type="entry name" value="Poxvirus_VLTF2"/>
</dbReference>
<dbReference type="InterPro" id="IPR010507">
    <property type="entry name" value="Znf_MYM"/>
</dbReference>
<dbReference type="EMBL" id="KY747497">
    <property type="protein sequence ID" value="ASK51297.1"/>
    <property type="molecule type" value="Genomic_DNA"/>
</dbReference>
<evidence type="ECO:0000259" key="4">
    <source>
        <dbReference type="Pfam" id="PF06467"/>
    </source>
</evidence>
<dbReference type="Proteomes" id="UP000217428">
    <property type="component" value="Segment"/>
</dbReference>
<evidence type="ECO:0000256" key="1">
    <source>
        <dbReference type="ARBA" id="ARBA00003347"/>
    </source>
</evidence>
<comment type="function">
    <text evidence="1">Acts with RNA polymerase to initiate transcription from late gene promoters.</text>
</comment>
<accession>A0A220T6F8</accession>
<feature type="domain" description="MYM-type" evidence="4">
    <location>
        <begin position="50"/>
        <end position="87"/>
    </location>
</feature>
<evidence type="ECO:0000256" key="3">
    <source>
        <dbReference type="ARBA" id="ARBA00029582"/>
    </source>
</evidence>
<reference evidence="5 6" key="1">
    <citation type="journal article" date="2017" name="Virus Genes">
        <title>Characterization of Eptesipoxvirus, a novel poxvirus from a microchiropteran bat.</title>
        <authorList>
            <person name="Tu S.L."/>
            <person name="Nakazawa Y."/>
            <person name="Gao J."/>
            <person name="Wilkins K."/>
            <person name="Gallardo-Romero N."/>
            <person name="Li Y."/>
            <person name="Emerson G.L."/>
            <person name="Carroll D.S."/>
            <person name="Upton C."/>
        </authorList>
    </citation>
    <scope>NUCLEOTIDE SEQUENCE [LARGE SCALE GENOMIC DNA]</scope>
    <source>
        <strain evidence="5 6">Washington</strain>
    </source>
</reference>
<dbReference type="Pfam" id="PF03295">
    <property type="entry name" value="Pox_TAA1"/>
    <property type="match status" value="1"/>
</dbReference>
<dbReference type="GO" id="GO:0008270">
    <property type="term" value="F:zinc ion binding"/>
    <property type="evidence" value="ECO:0007669"/>
    <property type="project" value="InterPro"/>
</dbReference>
<evidence type="ECO:0000313" key="6">
    <source>
        <dbReference type="Proteomes" id="UP000217428"/>
    </source>
</evidence>
<dbReference type="OrthoDB" id="14652at10239"/>
<organism evidence="5 6">
    <name type="scientific">Eptesipox virus</name>
    <dbReference type="NCBI Taxonomy" id="1329402"/>
    <lineage>
        <taxon>Viruses</taxon>
        <taxon>Varidnaviria</taxon>
        <taxon>Bamfordvirae</taxon>
        <taxon>Nucleocytoviricota</taxon>
        <taxon>Pokkesviricetes</taxon>
        <taxon>Chitovirales</taxon>
        <taxon>Poxviridae</taxon>
        <taxon>Chordopoxvirinae</taxon>
        <taxon>Vespertilionpoxvirus</taxon>
        <taxon>Vespertilionpoxvirus eptesipox</taxon>
    </lineage>
</organism>